<reference evidence="7 8" key="1">
    <citation type="submission" date="2015-06" db="EMBL/GenBank/DDBJ databases">
        <title>Draft Genome of Serratia marcescens Strain AH0650_Sm1.</title>
        <authorList>
            <person name="Wan Y."/>
            <person name="Gorrie C."/>
            <person name="Holt K."/>
        </authorList>
    </citation>
    <scope>NUCLEOTIDE SEQUENCE [LARGE SCALE GENOMIC DNA]</scope>
    <source>
        <strain evidence="7 8">AH0650_Sm1</strain>
    </source>
</reference>
<dbReference type="PANTHER" id="PTHR30537:SF5">
    <property type="entry name" value="HTH-TYPE TRANSCRIPTIONAL ACTIVATOR TTDR-RELATED"/>
    <property type="match status" value="1"/>
</dbReference>
<keyword evidence="5" id="KW-0804">Transcription</keyword>
<organism evidence="7 8">
    <name type="scientific">Serratia marcescens</name>
    <dbReference type="NCBI Taxonomy" id="615"/>
    <lineage>
        <taxon>Bacteria</taxon>
        <taxon>Pseudomonadati</taxon>
        <taxon>Pseudomonadota</taxon>
        <taxon>Gammaproteobacteria</taxon>
        <taxon>Enterobacterales</taxon>
        <taxon>Yersiniaceae</taxon>
        <taxon>Serratia</taxon>
    </lineage>
</organism>
<keyword evidence="4" id="KW-0238">DNA-binding</keyword>
<dbReference type="InterPro" id="IPR005119">
    <property type="entry name" value="LysR_subst-bd"/>
</dbReference>
<name>A0A656VJY7_SERMA</name>
<dbReference type="InterPro" id="IPR036388">
    <property type="entry name" value="WH-like_DNA-bd_sf"/>
</dbReference>
<evidence type="ECO:0000256" key="3">
    <source>
        <dbReference type="ARBA" id="ARBA00023015"/>
    </source>
</evidence>
<dbReference type="GO" id="GO:0006351">
    <property type="term" value="P:DNA-templated transcription"/>
    <property type="evidence" value="ECO:0007669"/>
    <property type="project" value="TreeGrafter"/>
</dbReference>
<dbReference type="SUPFAM" id="SSF53850">
    <property type="entry name" value="Periplasmic binding protein-like II"/>
    <property type="match status" value="1"/>
</dbReference>
<evidence type="ECO:0000256" key="5">
    <source>
        <dbReference type="ARBA" id="ARBA00023163"/>
    </source>
</evidence>
<evidence type="ECO:0000313" key="8">
    <source>
        <dbReference type="Proteomes" id="UP000037482"/>
    </source>
</evidence>
<sequence>MRMNKINLPNGDRIILLQTLVRIVESGSLSAAAQQLGTSQPTISRRLRALEQLLGTRLIQRTTHALHLTDDGERCYQQARGLLAQWQSLEDALRGARDEPVGALRVRAPHAFGQDQLIGPLGEYLRRYPQTSVEWTLNDHSPDFISEGVDCAIHVGAVTDPSVVAVLLAEVPRSTVASPALLTERPAIVDLDDLASLPWLAVNSFYRNEVVLTHATSGEQRRFGIAPRLSTDSLYAARKAALEGLGVAIVSSWVVKEELAQGSLQTLLPLWRAEPLPIYLLYPYASYYPARLRKFMEMMKETMPRIIGAQPPTGR</sequence>
<dbReference type="InterPro" id="IPR058163">
    <property type="entry name" value="LysR-type_TF_proteobact-type"/>
</dbReference>
<dbReference type="GO" id="GO:0043565">
    <property type="term" value="F:sequence-specific DNA binding"/>
    <property type="evidence" value="ECO:0007669"/>
    <property type="project" value="TreeGrafter"/>
</dbReference>
<keyword evidence="2" id="KW-0678">Repressor</keyword>
<dbReference type="PANTHER" id="PTHR30537">
    <property type="entry name" value="HTH-TYPE TRANSCRIPTIONAL REGULATOR"/>
    <property type="match status" value="1"/>
</dbReference>
<dbReference type="InterPro" id="IPR000847">
    <property type="entry name" value="LysR_HTH_N"/>
</dbReference>
<dbReference type="FunFam" id="1.10.10.10:FF:000001">
    <property type="entry name" value="LysR family transcriptional regulator"/>
    <property type="match status" value="1"/>
</dbReference>
<dbReference type="Pfam" id="PF00126">
    <property type="entry name" value="HTH_1"/>
    <property type="match status" value="1"/>
</dbReference>
<dbReference type="CDD" id="cd08422">
    <property type="entry name" value="PBP2_CrgA_like"/>
    <property type="match status" value="1"/>
</dbReference>
<evidence type="ECO:0000256" key="2">
    <source>
        <dbReference type="ARBA" id="ARBA00022491"/>
    </source>
</evidence>
<dbReference type="AlphaFoldDB" id="A0A656VJY7"/>
<comment type="caution">
    <text evidence="7">The sequence shown here is derived from an EMBL/GenBank/DDBJ whole genome shotgun (WGS) entry which is preliminary data.</text>
</comment>
<comment type="similarity">
    <text evidence="1">Belongs to the LysR transcriptional regulatory family.</text>
</comment>
<evidence type="ECO:0000259" key="6">
    <source>
        <dbReference type="PROSITE" id="PS50931"/>
    </source>
</evidence>
<dbReference type="SUPFAM" id="SSF46785">
    <property type="entry name" value="Winged helix' DNA-binding domain"/>
    <property type="match status" value="1"/>
</dbReference>
<evidence type="ECO:0000313" key="7">
    <source>
        <dbReference type="EMBL" id="KMU52229.1"/>
    </source>
</evidence>
<dbReference type="InterPro" id="IPR036390">
    <property type="entry name" value="WH_DNA-bd_sf"/>
</dbReference>
<proteinExistence type="inferred from homology"/>
<feature type="domain" description="HTH lysR-type" evidence="6">
    <location>
        <begin position="12"/>
        <end position="69"/>
    </location>
</feature>
<dbReference type="EMBL" id="LFJS01000012">
    <property type="protein sequence ID" value="KMU52229.1"/>
    <property type="molecule type" value="Genomic_DNA"/>
</dbReference>
<dbReference type="Gene3D" id="3.40.190.290">
    <property type="match status" value="1"/>
</dbReference>
<evidence type="ECO:0000256" key="1">
    <source>
        <dbReference type="ARBA" id="ARBA00009437"/>
    </source>
</evidence>
<dbReference type="Pfam" id="PF03466">
    <property type="entry name" value="LysR_substrate"/>
    <property type="match status" value="1"/>
</dbReference>
<dbReference type="PROSITE" id="PS50931">
    <property type="entry name" value="HTH_LYSR"/>
    <property type="match status" value="1"/>
</dbReference>
<protein>
    <submittedName>
        <fullName evidence="7">LysR family transcriptional regulator</fullName>
    </submittedName>
</protein>
<evidence type="ECO:0000256" key="4">
    <source>
        <dbReference type="ARBA" id="ARBA00023125"/>
    </source>
</evidence>
<accession>A0A656VJY7</accession>
<dbReference type="Proteomes" id="UP000037482">
    <property type="component" value="Unassembled WGS sequence"/>
</dbReference>
<dbReference type="PRINTS" id="PR00039">
    <property type="entry name" value="HTHLYSR"/>
</dbReference>
<dbReference type="Gene3D" id="1.10.10.10">
    <property type="entry name" value="Winged helix-like DNA-binding domain superfamily/Winged helix DNA-binding domain"/>
    <property type="match status" value="1"/>
</dbReference>
<gene>
    <name evidence="7" type="ORF">AB868_02983</name>
</gene>
<keyword evidence="3" id="KW-0805">Transcription regulation</keyword>
<dbReference type="GO" id="GO:0003700">
    <property type="term" value="F:DNA-binding transcription factor activity"/>
    <property type="evidence" value="ECO:0007669"/>
    <property type="project" value="InterPro"/>
</dbReference>